<feature type="transmembrane region" description="Helical" evidence="8">
    <location>
        <begin position="210"/>
        <end position="230"/>
    </location>
</feature>
<dbReference type="SUPFAM" id="SSF103481">
    <property type="entry name" value="Multidrug resistance efflux transporter EmrE"/>
    <property type="match status" value="2"/>
</dbReference>
<feature type="transmembrane region" description="Helical" evidence="8">
    <location>
        <begin position="266"/>
        <end position="283"/>
    </location>
</feature>
<feature type="transmembrane region" description="Helical" evidence="8">
    <location>
        <begin position="242"/>
        <end position="260"/>
    </location>
</feature>
<keyword evidence="4" id="KW-1003">Cell membrane</keyword>
<dbReference type="GO" id="GO:0005886">
    <property type="term" value="C:plasma membrane"/>
    <property type="evidence" value="ECO:0007669"/>
    <property type="project" value="UniProtKB-SubCell"/>
</dbReference>
<dbReference type="PANTHER" id="PTHR22911">
    <property type="entry name" value="ACYL-MALONYL CONDENSING ENZYME-RELATED"/>
    <property type="match status" value="1"/>
</dbReference>
<dbReference type="InterPro" id="IPR004626">
    <property type="entry name" value="RarD"/>
</dbReference>
<evidence type="ECO:0000256" key="5">
    <source>
        <dbReference type="ARBA" id="ARBA00022692"/>
    </source>
</evidence>
<keyword evidence="3" id="KW-0813">Transport</keyword>
<dbReference type="AlphaFoldDB" id="A0A178M0J5"/>
<dbReference type="InterPro" id="IPR037185">
    <property type="entry name" value="EmrE-like"/>
</dbReference>
<dbReference type="RefSeq" id="WP_066790562.1">
    <property type="nucleotide sequence ID" value="NZ_LWQS01000086.1"/>
</dbReference>
<evidence type="ECO:0000313" key="10">
    <source>
        <dbReference type="EMBL" id="OAN41426.1"/>
    </source>
</evidence>
<feature type="transmembrane region" description="Helical" evidence="8">
    <location>
        <begin position="99"/>
        <end position="121"/>
    </location>
</feature>
<evidence type="ECO:0000313" key="11">
    <source>
        <dbReference type="Proteomes" id="UP000078287"/>
    </source>
</evidence>
<feature type="transmembrane region" description="Helical" evidence="8">
    <location>
        <begin position="39"/>
        <end position="56"/>
    </location>
</feature>
<reference evidence="10 11" key="1">
    <citation type="submission" date="2016-04" db="EMBL/GenBank/DDBJ databases">
        <title>Chloroflexus islandicus sp. nov., a thermophilic filamentous anoxygenic phototrophic bacterium from geyser Strokkur (Iceland).</title>
        <authorList>
            <person name="Gaisin V.A."/>
            <person name="Kalashnikov A.M."/>
            <person name="Sukhacheva M.V."/>
            <person name="Grouzdev D.S."/>
            <person name="Ivanov T.M."/>
            <person name="Kuznetsov B."/>
            <person name="Gorlenko V.M."/>
        </authorList>
    </citation>
    <scope>NUCLEOTIDE SEQUENCE [LARGE SCALE GENOMIC DNA]</scope>
    <source>
        <strain evidence="11">isl-2</strain>
    </source>
</reference>
<dbReference type="InterPro" id="IPR000620">
    <property type="entry name" value="EamA_dom"/>
</dbReference>
<evidence type="ECO:0000259" key="9">
    <source>
        <dbReference type="Pfam" id="PF00892"/>
    </source>
</evidence>
<feature type="transmembrane region" description="Helical" evidence="8">
    <location>
        <begin position="7"/>
        <end position="27"/>
    </location>
</feature>
<dbReference type="NCBIfam" id="TIGR00688">
    <property type="entry name" value="rarD"/>
    <property type="match status" value="1"/>
</dbReference>
<dbReference type="OrthoDB" id="369870at2"/>
<evidence type="ECO:0000256" key="3">
    <source>
        <dbReference type="ARBA" id="ARBA00022448"/>
    </source>
</evidence>
<dbReference type="EMBL" id="LWQS01000086">
    <property type="protein sequence ID" value="OAN41426.1"/>
    <property type="molecule type" value="Genomic_DNA"/>
</dbReference>
<evidence type="ECO:0000256" key="1">
    <source>
        <dbReference type="ARBA" id="ARBA00004651"/>
    </source>
</evidence>
<feature type="transmembrane region" description="Helical" evidence="8">
    <location>
        <begin position="179"/>
        <end position="198"/>
    </location>
</feature>
<feature type="transmembrane region" description="Helical" evidence="8">
    <location>
        <begin position="128"/>
        <end position="145"/>
    </location>
</feature>
<keyword evidence="5 8" id="KW-0812">Transmembrane</keyword>
<comment type="caution">
    <text evidence="10">The sequence shown here is derived from an EMBL/GenBank/DDBJ whole genome shotgun (WGS) entry which is preliminary data.</text>
</comment>
<dbReference type="Proteomes" id="UP000078287">
    <property type="component" value="Unassembled WGS sequence"/>
</dbReference>
<gene>
    <name evidence="10" type="ORF">A6A03_18855</name>
</gene>
<sequence length="302" mass="33028">MTNKTVLQGIGAAVAAYTLWGLLPVYWKALNGATATEILAHRMIWSLLFLLAVLAVRRQWQWVQVMRRQRRLRLTYLASATLLAANWGIYVWAVQMNRVVEASLGYFINPLVSIALGVLVLRERLRPAQWLAIAIAGAGVAWLTYSAGALPWIALALALSFGFYGLLRKQTPLGSFEALTVETLWMFVPAVLWLGWLAGNNGGIHHDAGLWLLLLSTGVITAAPLLFFGAATQRIPLTTIGILQYLAPTLQLLLGVVVYGEPFSTAQLIGFGAIWTALAIYTADSLLAARRYRATLTQPAAD</sequence>
<feature type="domain" description="EamA" evidence="9">
    <location>
        <begin position="153"/>
        <end position="280"/>
    </location>
</feature>
<evidence type="ECO:0000256" key="6">
    <source>
        <dbReference type="ARBA" id="ARBA00022989"/>
    </source>
</evidence>
<keyword evidence="11" id="KW-1185">Reference proteome</keyword>
<evidence type="ECO:0000256" key="8">
    <source>
        <dbReference type="SAM" id="Phobius"/>
    </source>
</evidence>
<dbReference type="Pfam" id="PF00892">
    <property type="entry name" value="EamA"/>
    <property type="match status" value="2"/>
</dbReference>
<organism evidence="10 11">
    <name type="scientific">Chloroflexus islandicus</name>
    <dbReference type="NCBI Taxonomy" id="1707952"/>
    <lineage>
        <taxon>Bacteria</taxon>
        <taxon>Bacillati</taxon>
        <taxon>Chloroflexota</taxon>
        <taxon>Chloroflexia</taxon>
        <taxon>Chloroflexales</taxon>
        <taxon>Chloroflexineae</taxon>
        <taxon>Chloroflexaceae</taxon>
        <taxon>Chloroflexus</taxon>
    </lineage>
</organism>
<proteinExistence type="inferred from homology"/>
<comment type="subcellular location">
    <subcellularLocation>
        <location evidence="1">Cell membrane</location>
        <topology evidence="1">Multi-pass membrane protein</topology>
    </subcellularLocation>
</comment>
<name>A0A178M0J5_9CHLR</name>
<comment type="similarity">
    <text evidence="2">Belongs to the EamA transporter family.</text>
</comment>
<feature type="domain" description="EamA" evidence="9">
    <location>
        <begin position="9"/>
        <end position="144"/>
    </location>
</feature>
<evidence type="ECO:0000256" key="4">
    <source>
        <dbReference type="ARBA" id="ARBA00022475"/>
    </source>
</evidence>
<dbReference type="PANTHER" id="PTHR22911:SF137">
    <property type="entry name" value="SOLUTE CARRIER FAMILY 35 MEMBER G2-RELATED"/>
    <property type="match status" value="1"/>
</dbReference>
<keyword evidence="7 8" id="KW-0472">Membrane</keyword>
<keyword evidence="6 8" id="KW-1133">Transmembrane helix</keyword>
<protein>
    <submittedName>
        <fullName evidence="10">Transporter</fullName>
    </submittedName>
</protein>
<evidence type="ECO:0000256" key="7">
    <source>
        <dbReference type="ARBA" id="ARBA00023136"/>
    </source>
</evidence>
<feature type="transmembrane region" description="Helical" evidence="8">
    <location>
        <begin position="151"/>
        <end position="167"/>
    </location>
</feature>
<evidence type="ECO:0000256" key="2">
    <source>
        <dbReference type="ARBA" id="ARBA00007362"/>
    </source>
</evidence>
<feature type="transmembrane region" description="Helical" evidence="8">
    <location>
        <begin position="76"/>
        <end position="93"/>
    </location>
</feature>
<accession>A0A178M0J5</accession>